<evidence type="ECO:0000259" key="3">
    <source>
        <dbReference type="PROSITE" id="PS50075"/>
    </source>
</evidence>
<dbReference type="KEGG" id="slau:SLA_6904"/>
<evidence type="ECO:0000256" key="2">
    <source>
        <dbReference type="ARBA" id="ARBA00022553"/>
    </source>
</evidence>
<dbReference type="InterPro" id="IPR020806">
    <property type="entry name" value="PKS_PP-bd"/>
</dbReference>
<dbReference type="Pfam" id="PF00550">
    <property type="entry name" value="PP-binding"/>
    <property type="match status" value="1"/>
</dbReference>
<dbReference type="PROSITE" id="PS00012">
    <property type="entry name" value="PHOSPHOPANTETHEINE"/>
    <property type="match status" value="1"/>
</dbReference>
<sequence length="76" mass="8369">MDDVLKDILVNELHVREEDVVPTATREEVGLDSLAVLELATALHERLGIEVYDYELLDAGTVADVARLVAERRPGA</sequence>
<name>A0A160P9N1_STRLU</name>
<dbReference type="SMART" id="SM00823">
    <property type="entry name" value="PKS_PP"/>
    <property type="match status" value="1"/>
</dbReference>
<protein>
    <submittedName>
        <fullName evidence="4">Phosphopantetheine-binding protein</fullName>
    </submittedName>
</protein>
<proteinExistence type="predicted"/>
<dbReference type="EMBL" id="AP017424">
    <property type="protein sequence ID" value="BAU87770.1"/>
    <property type="molecule type" value="Genomic_DNA"/>
</dbReference>
<evidence type="ECO:0000256" key="1">
    <source>
        <dbReference type="ARBA" id="ARBA00022450"/>
    </source>
</evidence>
<dbReference type="InterPro" id="IPR036736">
    <property type="entry name" value="ACP-like_sf"/>
</dbReference>
<accession>A0A160P9N1</accession>
<dbReference type="AlphaFoldDB" id="A0A160P9N1"/>
<evidence type="ECO:0000313" key="5">
    <source>
        <dbReference type="Proteomes" id="UP000217676"/>
    </source>
</evidence>
<keyword evidence="5" id="KW-1185">Reference proteome</keyword>
<organism evidence="4 5">
    <name type="scientific">Streptomyces laurentii</name>
    <dbReference type="NCBI Taxonomy" id="39478"/>
    <lineage>
        <taxon>Bacteria</taxon>
        <taxon>Bacillati</taxon>
        <taxon>Actinomycetota</taxon>
        <taxon>Actinomycetes</taxon>
        <taxon>Kitasatosporales</taxon>
        <taxon>Streptomycetaceae</taxon>
        <taxon>Streptomyces</taxon>
    </lineage>
</organism>
<keyword evidence="1" id="KW-0596">Phosphopantetheine</keyword>
<dbReference type="GO" id="GO:0017000">
    <property type="term" value="P:antibiotic biosynthetic process"/>
    <property type="evidence" value="ECO:0007669"/>
    <property type="project" value="UniProtKB-ARBA"/>
</dbReference>
<dbReference type="GO" id="GO:0031177">
    <property type="term" value="F:phosphopantetheine binding"/>
    <property type="evidence" value="ECO:0007669"/>
    <property type="project" value="InterPro"/>
</dbReference>
<dbReference type="InterPro" id="IPR006162">
    <property type="entry name" value="Ppantetheine_attach_site"/>
</dbReference>
<dbReference type="PROSITE" id="PS50075">
    <property type="entry name" value="CARRIER"/>
    <property type="match status" value="1"/>
</dbReference>
<gene>
    <name evidence="4" type="ORF">SLA_6904</name>
</gene>
<evidence type="ECO:0000313" key="4">
    <source>
        <dbReference type="EMBL" id="BAU87770.1"/>
    </source>
</evidence>
<dbReference type="Gene3D" id="1.10.1200.10">
    <property type="entry name" value="ACP-like"/>
    <property type="match status" value="1"/>
</dbReference>
<dbReference type="InterPro" id="IPR009081">
    <property type="entry name" value="PP-bd_ACP"/>
</dbReference>
<reference evidence="4 5" key="1">
    <citation type="journal article" date="2016" name="Genome Announc.">
        <title>Complete Genome Sequence of Thiostrepton-Producing Streptomyces laurentii ATCC 31255.</title>
        <authorList>
            <person name="Doi K."/>
            <person name="Fujino Y."/>
            <person name="Nagayoshi Y."/>
            <person name="Ohshima T."/>
            <person name="Ogata S."/>
        </authorList>
    </citation>
    <scope>NUCLEOTIDE SEQUENCE [LARGE SCALE GENOMIC DNA]</scope>
    <source>
        <strain evidence="4 5">ATCC 31255</strain>
    </source>
</reference>
<dbReference type="RefSeq" id="WP_381664130.1">
    <property type="nucleotide sequence ID" value="NZ_JBHUAE010000001.1"/>
</dbReference>
<feature type="domain" description="Carrier" evidence="3">
    <location>
        <begin position="1"/>
        <end position="73"/>
    </location>
</feature>
<dbReference type="SUPFAM" id="SSF47336">
    <property type="entry name" value="ACP-like"/>
    <property type="match status" value="1"/>
</dbReference>
<keyword evidence="2" id="KW-0597">Phosphoprotein</keyword>
<dbReference type="Proteomes" id="UP000217676">
    <property type="component" value="Chromosome"/>
</dbReference>